<dbReference type="Proteomes" id="UP000323258">
    <property type="component" value="Unassembled WGS sequence"/>
</dbReference>
<dbReference type="RefSeq" id="WP_148912854.1">
    <property type="nucleotide sequence ID" value="NZ_VSZS01000046.1"/>
</dbReference>
<proteinExistence type="predicted"/>
<dbReference type="EMBL" id="VSZS01000046">
    <property type="protein sequence ID" value="TYR36425.1"/>
    <property type="molecule type" value="Genomic_DNA"/>
</dbReference>
<sequence>MTITIHIEGAKPDDIDRGLLAAQAVFDEAGITADQAATARFIVEGWDIKGFPTLLPKLNLPSAASGTRPTKRP</sequence>
<protein>
    <submittedName>
        <fullName evidence="1">Uncharacterized protein</fullName>
    </submittedName>
</protein>
<reference evidence="1 2" key="2">
    <citation type="submission" date="2019-09" db="EMBL/GenBank/DDBJ databases">
        <title>Mesorhizobium sp. MaA-C15 isolated from Microcystis aeruginosa.</title>
        <authorList>
            <person name="Jeong S.E."/>
            <person name="Jin H.M."/>
            <person name="Jeon C.O."/>
        </authorList>
    </citation>
    <scope>NUCLEOTIDE SEQUENCE [LARGE SCALE GENOMIC DNA]</scope>
    <source>
        <strain evidence="1 2">MaA-C15</strain>
    </source>
</reference>
<dbReference type="OrthoDB" id="8068187at2"/>
<comment type="caution">
    <text evidence="1">The sequence shown here is derived from an EMBL/GenBank/DDBJ whole genome shotgun (WGS) entry which is preliminary data.</text>
</comment>
<evidence type="ECO:0000313" key="1">
    <source>
        <dbReference type="EMBL" id="TYR36425.1"/>
    </source>
</evidence>
<evidence type="ECO:0000313" key="2">
    <source>
        <dbReference type="Proteomes" id="UP000323258"/>
    </source>
</evidence>
<accession>A0A5D4HAB8</accession>
<name>A0A5D4HAB8_9HYPH</name>
<organism evidence="1 2">
    <name type="scientific">Neoaquamicrobium microcysteis</name>
    <dbReference type="NCBI Taxonomy" id="2682781"/>
    <lineage>
        <taxon>Bacteria</taxon>
        <taxon>Pseudomonadati</taxon>
        <taxon>Pseudomonadota</taxon>
        <taxon>Alphaproteobacteria</taxon>
        <taxon>Hyphomicrobiales</taxon>
        <taxon>Phyllobacteriaceae</taxon>
        <taxon>Neoaquamicrobium</taxon>
    </lineage>
</organism>
<dbReference type="AlphaFoldDB" id="A0A5D4HAB8"/>
<gene>
    <name evidence="1" type="ORF">FY036_00970</name>
</gene>
<keyword evidence="2" id="KW-1185">Reference proteome</keyword>
<reference evidence="1 2" key="1">
    <citation type="submission" date="2019-08" db="EMBL/GenBank/DDBJ databases">
        <authorList>
            <person name="Seo Y.L."/>
        </authorList>
    </citation>
    <scope>NUCLEOTIDE SEQUENCE [LARGE SCALE GENOMIC DNA]</scope>
    <source>
        <strain evidence="1 2">MaA-C15</strain>
    </source>
</reference>